<dbReference type="RefSeq" id="WP_350262811.1">
    <property type="nucleotide sequence ID" value="NZ_CP158295.1"/>
</dbReference>
<feature type="domain" description="Transglycosylase SLT" evidence="1">
    <location>
        <begin position="13"/>
        <end position="137"/>
    </location>
</feature>
<dbReference type="InterPro" id="IPR008258">
    <property type="entry name" value="Transglycosylase_SLT_dom_1"/>
</dbReference>
<gene>
    <name evidence="2" type="ORF">AAF463_25330</name>
</gene>
<accession>A0AAU7U439</accession>
<dbReference type="EMBL" id="CP158295">
    <property type="protein sequence ID" value="XBV47758.1"/>
    <property type="molecule type" value="Genomic_DNA"/>
</dbReference>
<dbReference type="InterPro" id="IPR023346">
    <property type="entry name" value="Lysozyme-like_dom_sf"/>
</dbReference>
<keyword evidence="2" id="KW-0614">Plasmid</keyword>
<protein>
    <submittedName>
        <fullName evidence="2">Lytic transglycosylase domain-containing protein</fullName>
    </submittedName>
</protein>
<evidence type="ECO:0000259" key="1">
    <source>
        <dbReference type="Pfam" id="PF01464"/>
    </source>
</evidence>
<dbReference type="Pfam" id="PF01464">
    <property type="entry name" value="SLT"/>
    <property type="match status" value="1"/>
</dbReference>
<evidence type="ECO:0000313" key="2">
    <source>
        <dbReference type="EMBL" id="XBV47758.1"/>
    </source>
</evidence>
<geneLocation type="plasmid" evidence="2">
    <name>plasmindC</name>
</geneLocation>
<dbReference type="CDD" id="cd16892">
    <property type="entry name" value="LT_VirB1-like"/>
    <property type="match status" value="1"/>
</dbReference>
<proteinExistence type="predicted"/>
<name>A0AAU7U439_9GAMM</name>
<dbReference type="Gene3D" id="1.10.530.10">
    <property type="match status" value="1"/>
</dbReference>
<dbReference type="SUPFAM" id="SSF53955">
    <property type="entry name" value="Lysozyme-like"/>
    <property type="match status" value="1"/>
</dbReference>
<organism evidence="2">
    <name type="scientific">Pantoea sp. BJ2</name>
    <dbReference type="NCBI Taxonomy" id="3141322"/>
    <lineage>
        <taxon>Bacteria</taxon>
        <taxon>Pseudomonadati</taxon>
        <taxon>Pseudomonadota</taxon>
        <taxon>Gammaproteobacteria</taxon>
        <taxon>Enterobacterales</taxon>
        <taxon>Erwiniaceae</taxon>
        <taxon>Pantoea</taxon>
    </lineage>
</organism>
<dbReference type="AlphaFoldDB" id="A0AAU7U439"/>
<reference evidence="2" key="1">
    <citation type="submission" date="2024-06" db="EMBL/GenBank/DDBJ databases">
        <title>Multiomics insights into the TNT degradation mechanism by Pantoea sp. BJ2 isolated from an ammunition destruction site.</title>
        <authorList>
            <person name="Luo J."/>
        </authorList>
    </citation>
    <scope>NUCLEOTIDE SEQUENCE</scope>
    <source>
        <strain evidence="2">BJ2</strain>
        <plasmid evidence="2">plasmindC</plasmid>
    </source>
</reference>
<sequence>MIELAAFLSLAMRCAPGVHPDTAQDVVRVESGFQPYAIAVVGGKSIYPLSLNDAVSHTNRLSREGKNYSVGLMQINQVNFKKYGVSAEQLFDPCTNLSVFEKIITDCYIRGGDLERALSCYYSGNFETGKKKEKTFQNTSYTERIGYVPVNYIVPSTKADKSKEEKETHTDKDINTQVVVIYPSRVIRGDLQISEN</sequence>